<feature type="region of interest" description="Disordered" evidence="1">
    <location>
        <begin position="23"/>
        <end position="54"/>
    </location>
</feature>
<dbReference type="EMBL" id="JANPWB010000009">
    <property type="protein sequence ID" value="KAJ1156694.1"/>
    <property type="molecule type" value="Genomic_DNA"/>
</dbReference>
<reference evidence="2" key="1">
    <citation type="journal article" date="2022" name="bioRxiv">
        <title>Sequencing and chromosome-scale assembly of the giantPleurodeles waltlgenome.</title>
        <authorList>
            <person name="Brown T."/>
            <person name="Elewa A."/>
            <person name="Iarovenko S."/>
            <person name="Subramanian E."/>
            <person name="Araus A.J."/>
            <person name="Petzold A."/>
            <person name="Susuki M."/>
            <person name="Suzuki K.-i.T."/>
            <person name="Hayashi T."/>
            <person name="Toyoda A."/>
            <person name="Oliveira C."/>
            <person name="Osipova E."/>
            <person name="Leigh N.D."/>
            <person name="Simon A."/>
            <person name="Yun M.H."/>
        </authorList>
    </citation>
    <scope>NUCLEOTIDE SEQUENCE</scope>
    <source>
        <strain evidence="2">20211129_DDA</strain>
        <tissue evidence="2">Liver</tissue>
    </source>
</reference>
<protein>
    <submittedName>
        <fullName evidence="2">Uncharacterized protein</fullName>
    </submittedName>
</protein>
<accession>A0AAV7RZM8</accession>
<feature type="compositionally biased region" description="Basic and acidic residues" evidence="1">
    <location>
        <begin position="41"/>
        <end position="54"/>
    </location>
</feature>
<comment type="caution">
    <text evidence="2">The sequence shown here is derived from an EMBL/GenBank/DDBJ whole genome shotgun (WGS) entry which is preliminary data.</text>
</comment>
<dbReference type="AlphaFoldDB" id="A0AAV7RZM8"/>
<organism evidence="2 3">
    <name type="scientific">Pleurodeles waltl</name>
    <name type="common">Iberian ribbed newt</name>
    <dbReference type="NCBI Taxonomy" id="8319"/>
    <lineage>
        <taxon>Eukaryota</taxon>
        <taxon>Metazoa</taxon>
        <taxon>Chordata</taxon>
        <taxon>Craniata</taxon>
        <taxon>Vertebrata</taxon>
        <taxon>Euteleostomi</taxon>
        <taxon>Amphibia</taxon>
        <taxon>Batrachia</taxon>
        <taxon>Caudata</taxon>
        <taxon>Salamandroidea</taxon>
        <taxon>Salamandridae</taxon>
        <taxon>Pleurodelinae</taxon>
        <taxon>Pleurodeles</taxon>
    </lineage>
</organism>
<gene>
    <name evidence="2" type="ORF">NDU88_009412</name>
</gene>
<evidence type="ECO:0000313" key="2">
    <source>
        <dbReference type="EMBL" id="KAJ1156694.1"/>
    </source>
</evidence>
<feature type="compositionally biased region" description="Basic and acidic residues" evidence="1">
    <location>
        <begin position="76"/>
        <end position="88"/>
    </location>
</feature>
<dbReference type="Proteomes" id="UP001066276">
    <property type="component" value="Chromosome 5"/>
</dbReference>
<proteinExistence type="predicted"/>
<feature type="region of interest" description="Disordered" evidence="1">
    <location>
        <begin position="75"/>
        <end position="129"/>
    </location>
</feature>
<sequence>MSGSRNSRVADWSHYCWRVAQSGTKKKENATGTAPSRRAGRNTEERVAGRAHDRTLKKRAAPCCEWCVPPPFRRKSPGDQCHHLDHPGQDPVPRGSLPRPGQCARDRRRKKGGLTSGAGSDAVLTPEAL</sequence>
<name>A0AAV7RZM8_PLEWA</name>
<evidence type="ECO:0000256" key="1">
    <source>
        <dbReference type="SAM" id="MobiDB-lite"/>
    </source>
</evidence>
<keyword evidence="3" id="KW-1185">Reference proteome</keyword>
<evidence type="ECO:0000313" key="3">
    <source>
        <dbReference type="Proteomes" id="UP001066276"/>
    </source>
</evidence>